<evidence type="ECO:0000313" key="2">
    <source>
        <dbReference type="EMBL" id="KAF6730889.1"/>
    </source>
</evidence>
<evidence type="ECO:0000313" key="3">
    <source>
        <dbReference type="Proteomes" id="UP000646548"/>
    </source>
</evidence>
<dbReference type="Proteomes" id="UP000646548">
    <property type="component" value="Unassembled WGS sequence"/>
</dbReference>
<dbReference type="PANTHER" id="PTHR35158">
    <property type="entry name" value="CDNA SEQUENCE CN725425"/>
    <property type="match status" value="1"/>
</dbReference>
<feature type="compositionally biased region" description="Low complexity" evidence="1">
    <location>
        <begin position="198"/>
        <end position="211"/>
    </location>
</feature>
<name>A0A834FDZ3_ORYME</name>
<organism evidence="2 3">
    <name type="scientific">Oryzias melastigma</name>
    <name type="common">Marine medaka</name>
    <dbReference type="NCBI Taxonomy" id="30732"/>
    <lineage>
        <taxon>Eukaryota</taxon>
        <taxon>Metazoa</taxon>
        <taxon>Chordata</taxon>
        <taxon>Craniata</taxon>
        <taxon>Vertebrata</taxon>
        <taxon>Euteleostomi</taxon>
        <taxon>Actinopterygii</taxon>
        <taxon>Neopterygii</taxon>
        <taxon>Teleostei</taxon>
        <taxon>Neoteleostei</taxon>
        <taxon>Acanthomorphata</taxon>
        <taxon>Ovalentaria</taxon>
        <taxon>Atherinomorphae</taxon>
        <taxon>Beloniformes</taxon>
        <taxon>Adrianichthyidae</taxon>
        <taxon>Oryziinae</taxon>
        <taxon>Oryzias</taxon>
    </lineage>
</organism>
<comment type="caution">
    <text evidence="2">The sequence shown here is derived from an EMBL/GenBank/DDBJ whole genome shotgun (WGS) entry which is preliminary data.</text>
</comment>
<sequence>MKNDAKKQREFFEKKKMEQKLKRLGVKLPNSSIGSNTSGSTDLMTLLIVNQIAAQKANPDPPKVTVFGSSKKSLKHRRNEAIVLPMSPGSPSKLCLTDSQPQYSFQGILTRKAGIQQGFKCGQLSPVLESAFSDNSASDYLPPRTDLASPSSSSSSLSSGRGRASSGIFRFQMNPQKESFSQAQIIPQRSPSPWENVQQSRQFQPFSQPRSMTEASCWSNTSEFPLFQIQTPAPVQGLFGSPEPV</sequence>
<gene>
    <name evidence="2" type="ORF">FQA47_000036</name>
</gene>
<dbReference type="InterPro" id="IPR027883">
    <property type="entry name" value="Redic1-like"/>
</dbReference>
<proteinExistence type="predicted"/>
<dbReference type="PANTHER" id="PTHR35158:SF1">
    <property type="entry name" value="CDNA SEQUENCE CN725425"/>
    <property type="match status" value="1"/>
</dbReference>
<feature type="region of interest" description="Disordered" evidence="1">
    <location>
        <begin position="189"/>
        <end position="214"/>
    </location>
</feature>
<feature type="compositionally biased region" description="Low complexity" evidence="1">
    <location>
        <begin position="147"/>
        <end position="164"/>
    </location>
</feature>
<protein>
    <submittedName>
        <fullName evidence="2">Uncharacterized protein</fullName>
    </submittedName>
</protein>
<feature type="region of interest" description="Disordered" evidence="1">
    <location>
        <begin position="139"/>
        <end position="164"/>
    </location>
</feature>
<reference evidence="2" key="1">
    <citation type="journal article" name="BMC Genomics">
        <title>Long-read sequencing and de novo genome assembly of marine medaka (Oryzias melastigma).</title>
        <authorList>
            <person name="Liang P."/>
            <person name="Saqib H.S.A."/>
            <person name="Ni X."/>
            <person name="Shen Y."/>
        </authorList>
    </citation>
    <scope>NUCLEOTIDE SEQUENCE</scope>
    <source>
        <strain evidence="2">Bigg-433</strain>
    </source>
</reference>
<accession>A0A834FDZ3</accession>
<dbReference type="EMBL" id="WKFB01000229">
    <property type="protein sequence ID" value="KAF6730889.1"/>
    <property type="molecule type" value="Genomic_DNA"/>
</dbReference>
<dbReference type="AlphaFoldDB" id="A0A834FDZ3"/>
<evidence type="ECO:0000256" key="1">
    <source>
        <dbReference type="SAM" id="MobiDB-lite"/>
    </source>
</evidence>